<dbReference type="Proteomes" id="UP001381693">
    <property type="component" value="Unassembled WGS sequence"/>
</dbReference>
<dbReference type="PANTHER" id="PTHR21349">
    <property type="entry name" value="50S RIBOSOMAL PROTEIN L21"/>
    <property type="match status" value="1"/>
</dbReference>
<keyword evidence="4" id="KW-1185">Reference proteome</keyword>
<dbReference type="InterPro" id="IPR028909">
    <property type="entry name" value="bL21-like"/>
</dbReference>
<dbReference type="GO" id="GO:0005762">
    <property type="term" value="C:mitochondrial large ribosomal subunit"/>
    <property type="evidence" value="ECO:0007669"/>
    <property type="project" value="TreeGrafter"/>
</dbReference>
<protein>
    <recommendedName>
        <fullName evidence="2">Large ribosomal subunit protein bL21m</fullName>
    </recommendedName>
</protein>
<evidence type="ECO:0000313" key="3">
    <source>
        <dbReference type="EMBL" id="KAK7065574.1"/>
    </source>
</evidence>
<dbReference type="InterPro" id="IPR036164">
    <property type="entry name" value="bL21-like_sf"/>
</dbReference>
<comment type="similarity">
    <text evidence="1">Belongs to the bacterial ribosomal protein bL21 family.</text>
</comment>
<evidence type="ECO:0000256" key="1">
    <source>
        <dbReference type="ARBA" id="ARBA00008563"/>
    </source>
</evidence>
<proteinExistence type="inferred from homology"/>
<comment type="caution">
    <text evidence="3">The sequence shown here is derived from an EMBL/GenBank/DDBJ whole genome shotgun (WGS) entry which is preliminary data.</text>
</comment>
<dbReference type="Pfam" id="PF00829">
    <property type="entry name" value="Ribosomal_L21p"/>
    <property type="match status" value="1"/>
</dbReference>
<dbReference type="GO" id="GO:0003735">
    <property type="term" value="F:structural constituent of ribosome"/>
    <property type="evidence" value="ECO:0007669"/>
    <property type="project" value="TreeGrafter"/>
</dbReference>
<dbReference type="AlphaFoldDB" id="A0AAN8ZW17"/>
<dbReference type="EMBL" id="JAXCGZ010020756">
    <property type="protein sequence ID" value="KAK7065574.1"/>
    <property type="molecule type" value="Genomic_DNA"/>
</dbReference>
<accession>A0AAN8ZW17</accession>
<reference evidence="3 4" key="1">
    <citation type="submission" date="2023-11" db="EMBL/GenBank/DDBJ databases">
        <title>Halocaridina rubra genome assembly.</title>
        <authorList>
            <person name="Smith C."/>
        </authorList>
    </citation>
    <scope>NUCLEOTIDE SEQUENCE [LARGE SCALE GENOMIC DNA]</scope>
    <source>
        <strain evidence="3">EP-1</strain>
        <tissue evidence="3">Whole</tissue>
    </source>
</reference>
<sequence>MISCLRLVRHSSAFKTVIGNESAMHEIEIRLPVLMQLNGLRTSPFTAPVKHAQVQQEVMQDASEIHNEKFTKNVLDKVNHQILNNQCGRLFAVVYFAGKQKLVTPEDLVMVEGVFPPNIGDKIRLEKVMCVGGLHFTLYGRPLLSRDLVNVEATVVEKNLSHCRVYFRSLRRQNNRKTKFSREMQTLLRINCVDIMHKIGEIREVEGADGRIF</sequence>
<keyword evidence="3" id="KW-0687">Ribonucleoprotein</keyword>
<evidence type="ECO:0000313" key="4">
    <source>
        <dbReference type="Proteomes" id="UP001381693"/>
    </source>
</evidence>
<gene>
    <name evidence="3" type="primary">MRPL21</name>
    <name evidence="3" type="ORF">SK128_001047</name>
</gene>
<dbReference type="PANTHER" id="PTHR21349:SF0">
    <property type="entry name" value="LARGE RIBOSOMAL SUBUNIT PROTEIN BL21M"/>
    <property type="match status" value="1"/>
</dbReference>
<dbReference type="SUPFAM" id="SSF141091">
    <property type="entry name" value="L21p-like"/>
    <property type="match status" value="1"/>
</dbReference>
<organism evidence="3 4">
    <name type="scientific">Halocaridina rubra</name>
    <name type="common">Hawaiian red shrimp</name>
    <dbReference type="NCBI Taxonomy" id="373956"/>
    <lineage>
        <taxon>Eukaryota</taxon>
        <taxon>Metazoa</taxon>
        <taxon>Ecdysozoa</taxon>
        <taxon>Arthropoda</taxon>
        <taxon>Crustacea</taxon>
        <taxon>Multicrustacea</taxon>
        <taxon>Malacostraca</taxon>
        <taxon>Eumalacostraca</taxon>
        <taxon>Eucarida</taxon>
        <taxon>Decapoda</taxon>
        <taxon>Pleocyemata</taxon>
        <taxon>Caridea</taxon>
        <taxon>Atyoidea</taxon>
        <taxon>Atyidae</taxon>
        <taxon>Halocaridina</taxon>
    </lineage>
</organism>
<evidence type="ECO:0000256" key="2">
    <source>
        <dbReference type="ARBA" id="ARBA00044129"/>
    </source>
</evidence>
<name>A0AAN8ZW17_HALRR</name>
<keyword evidence="3" id="KW-0689">Ribosomal protein</keyword>